<accession>A0ABZ2T2H2</accession>
<dbReference type="InterPro" id="IPR011990">
    <property type="entry name" value="TPR-like_helical_dom_sf"/>
</dbReference>
<dbReference type="EMBL" id="CP147250">
    <property type="protein sequence ID" value="WYJ80901.1"/>
    <property type="molecule type" value="Genomic_DNA"/>
</dbReference>
<name>A0ABZ2T2H2_9ENTE</name>
<evidence type="ECO:0008006" key="3">
    <source>
        <dbReference type="Google" id="ProtNLM"/>
    </source>
</evidence>
<dbReference type="SUPFAM" id="SSF48452">
    <property type="entry name" value="TPR-like"/>
    <property type="match status" value="1"/>
</dbReference>
<sequence>MERFIHKKADPNEIPIIFVRDTSGNIQKKVSVNEWTNRYSPASLDLLEIKLYRQALAYYSEQDYEKAIDLLKFLIIQTGYTHFEYIERLATIYRKIHAEALEYQLLSSVLASAEIIGLPSGLIKKIERRIDQLKLNIEKNEEK</sequence>
<proteinExistence type="predicted"/>
<gene>
    <name evidence="1" type="ORF">DOK79_002485</name>
</gene>
<dbReference type="Proteomes" id="UP000664360">
    <property type="component" value="Chromosome"/>
</dbReference>
<organism evidence="1 2">
    <name type="scientific">Candidatus Enterococcus mangumiae</name>
    <dbReference type="NCBI Taxonomy" id="2230878"/>
    <lineage>
        <taxon>Bacteria</taxon>
        <taxon>Bacillati</taxon>
        <taxon>Bacillota</taxon>
        <taxon>Bacilli</taxon>
        <taxon>Lactobacillales</taxon>
        <taxon>Enterococcaceae</taxon>
        <taxon>Enterococcus</taxon>
    </lineage>
</organism>
<reference evidence="1 2" key="1">
    <citation type="submission" date="2024-03" db="EMBL/GenBank/DDBJ databases">
        <title>The Genome Sequence of Enterococcus sp. DIV1094.</title>
        <authorList>
            <consortium name="The Broad Institute Genomics Platform"/>
            <consortium name="The Broad Institute Microbial Omics Core"/>
            <consortium name="The Broad Institute Genomic Center for Infectious Diseases"/>
            <person name="Earl A."/>
            <person name="Manson A."/>
            <person name="Gilmore M."/>
            <person name="Schwartman J."/>
            <person name="Shea T."/>
            <person name="Abouelleil A."/>
            <person name="Cao P."/>
            <person name="Chapman S."/>
            <person name="Cusick C."/>
            <person name="Young S."/>
            <person name="Neafsey D."/>
            <person name="Nusbaum C."/>
            <person name="Birren B."/>
        </authorList>
    </citation>
    <scope>NUCLEOTIDE SEQUENCE [LARGE SCALE GENOMIC DNA]</scope>
    <source>
        <strain evidence="1 2">DIV1094</strain>
    </source>
</reference>
<evidence type="ECO:0000313" key="1">
    <source>
        <dbReference type="EMBL" id="WYJ80901.1"/>
    </source>
</evidence>
<evidence type="ECO:0000313" key="2">
    <source>
        <dbReference type="Proteomes" id="UP000664360"/>
    </source>
</evidence>
<keyword evidence="2" id="KW-1185">Reference proteome</keyword>
<dbReference type="RefSeq" id="WP_206859423.1">
    <property type="nucleotide sequence ID" value="NZ_CP147250.1"/>
</dbReference>
<protein>
    <recommendedName>
        <fullName evidence="3">Bacterial transcriptional activator domain-containing protein</fullName>
    </recommendedName>
</protein>